<protein>
    <submittedName>
        <fullName evidence="1">Uncharacterized protein</fullName>
    </submittedName>
</protein>
<reference evidence="1" key="1">
    <citation type="submission" date="2022-07" db="EMBL/GenBank/DDBJ databases">
        <title>Genome Sequence of Phlebia brevispora.</title>
        <authorList>
            <person name="Buettner E."/>
        </authorList>
    </citation>
    <scope>NUCLEOTIDE SEQUENCE</scope>
    <source>
        <strain evidence="1">MPL23</strain>
    </source>
</reference>
<keyword evidence="2" id="KW-1185">Reference proteome</keyword>
<gene>
    <name evidence="1" type="ORF">NM688_g5072</name>
</gene>
<proteinExistence type="predicted"/>
<evidence type="ECO:0000313" key="2">
    <source>
        <dbReference type="Proteomes" id="UP001148662"/>
    </source>
</evidence>
<dbReference type="EMBL" id="JANHOG010000902">
    <property type="protein sequence ID" value="KAJ3550466.1"/>
    <property type="molecule type" value="Genomic_DNA"/>
</dbReference>
<evidence type="ECO:0000313" key="1">
    <source>
        <dbReference type="EMBL" id="KAJ3550466.1"/>
    </source>
</evidence>
<sequence length="475" mass="53317">MAVMSKIAAVGDASRPLTRAQLKALLEDPALIQLNFEHHPLLVKALESEWLRDNNNEGDLEPGQYLDPVTPRIHRSQHSQSVPLSPAHTASSSAPRHRQASRTSPSVMPHTAEDSLPKNAAAVRKTTPHQERAEEVEAERSPLFQSSIVARHAYIGLRREKVEVSMTARELVEKRGYTLVEWNGRDTVALLDNKVHVLGLLAGGPKDPTYWNDAVPSATRAMCRAAKTLNFPLKALLNRREAYPSVAVGVSFGGGQRVPGNLRHSKHNACVIDDVLLNNDGFKRIAHYHTAMMALYAPKMYQDYHVELDKLYEEYPTLKHIFPRSVFPAASFNFGPNAVTYSHVDHLNRAIGWCAITALGNYDWKRSGHLVLESFRLIIEFPLGATILIPSATCVHSNTPIQRGESRMAFTQYAAGGLFRFVDYGFRTWKTLKAEDRARADRIEATRDTRWFEELKLYSRVNELHEDRKACGVTS</sequence>
<comment type="caution">
    <text evidence="1">The sequence shown here is derived from an EMBL/GenBank/DDBJ whole genome shotgun (WGS) entry which is preliminary data.</text>
</comment>
<name>A0ACC1T154_9APHY</name>
<accession>A0ACC1T154</accession>
<organism evidence="1 2">
    <name type="scientific">Phlebia brevispora</name>
    <dbReference type="NCBI Taxonomy" id="194682"/>
    <lineage>
        <taxon>Eukaryota</taxon>
        <taxon>Fungi</taxon>
        <taxon>Dikarya</taxon>
        <taxon>Basidiomycota</taxon>
        <taxon>Agaricomycotina</taxon>
        <taxon>Agaricomycetes</taxon>
        <taxon>Polyporales</taxon>
        <taxon>Meruliaceae</taxon>
        <taxon>Phlebia</taxon>
    </lineage>
</organism>
<dbReference type="Proteomes" id="UP001148662">
    <property type="component" value="Unassembled WGS sequence"/>
</dbReference>